<comment type="caution">
    <text evidence="1">The sequence shown here is derived from an EMBL/GenBank/DDBJ whole genome shotgun (WGS) entry which is preliminary data.</text>
</comment>
<keyword evidence="4" id="KW-1185">Reference proteome</keyword>
<evidence type="ECO:0000313" key="3">
    <source>
        <dbReference type="Proteomes" id="UP000294063"/>
    </source>
</evidence>
<gene>
    <name evidence="2" type="ORF">ERW53_05235</name>
    <name evidence="1" type="ORF">ERW57_06960</name>
</gene>
<name>A0A4Q5KX87_9GAMM</name>
<proteinExistence type="predicted"/>
<evidence type="ECO:0000313" key="4">
    <source>
        <dbReference type="Proteomes" id="UP000294166"/>
    </source>
</evidence>
<dbReference type="Proteomes" id="UP000294063">
    <property type="component" value="Unassembled WGS sequence"/>
</dbReference>
<sequence length="243" mass="28088">MVYAACLDYEGIMLTTTQEQQLHLTTRRLDTHPIDVLIVGATGSGKTTTLQALLPKKLRKRANKHPTLPDMKKMHAYRIHPHLRMWEPIPPDSLTLKNEQLYEKEIINTLQYAYPYKDNHYAFIDMVVIVIDGSSRDIGTAINLINHTLLPYFPIERIVVAINQADRAMKGRHWDTLLNEPYPPLQHYLIHQANTIKHRLSASCSESFPTPIYYSARYHYHLQVLLDALIDTLPTEKRKIVLS</sequence>
<dbReference type="InterPro" id="IPR027417">
    <property type="entry name" value="P-loop_NTPase"/>
</dbReference>
<evidence type="ECO:0000313" key="1">
    <source>
        <dbReference type="EMBL" id="RYU52521.1"/>
    </source>
</evidence>
<dbReference type="Gene3D" id="3.40.50.300">
    <property type="entry name" value="P-loop containing nucleotide triphosphate hydrolases"/>
    <property type="match status" value="1"/>
</dbReference>
<reference evidence="3 4" key="1">
    <citation type="submission" date="2019-02" db="EMBL/GenBank/DDBJ databases">
        <title>Genome sequences of Aliivibrio finisterrensis strains from farmed Atlantic salmon.</title>
        <authorList>
            <person name="Bowman J.P."/>
        </authorList>
    </citation>
    <scope>NUCLEOTIDE SEQUENCE [LARGE SCALE GENOMIC DNA]</scope>
    <source>
        <strain evidence="2 4">A21</strain>
        <strain evidence="1 3">A46</strain>
    </source>
</reference>
<dbReference type="SUPFAM" id="SSF52540">
    <property type="entry name" value="P-loop containing nucleoside triphosphate hydrolases"/>
    <property type="match status" value="1"/>
</dbReference>
<dbReference type="RefSeq" id="WP_130047300.1">
    <property type="nucleotide sequence ID" value="NZ_SEZK01000008.1"/>
</dbReference>
<dbReference type="EMBL" id="SEZK01000008">
    <property type="protein sequence ID" value="RYU52521.1"/>
    <property type="molecule type" value="Genomic_DNA"/>
</dbReference>
<dbReference type="AlphaFoldDB" id="A0A4Q5KX87"/>
<organism evidence="1 3">
    <name type="scientific">Aliivibrio finisterrensis</name>
    <dbReference type="NCBI Taxonomy" id="511998"/>
    <lineage>
        <taxon>Bacteria</taxon>
        <taxon>Pseudomonadati</taxon>
        <taxon>Pseudomonadota</taxon>
        <taxon>Gammaproteobacteria</taxon>
        <taxon>Vibrionales</taxon>
        <taxon>Vibrionaceae</taxon>
        <taxon>Aliivibrio</taxon>
    </lineage>
</organism>
<dbReference type="EMBL" id="SEZN01000007">
    <property type="protein sequence ID" value="RYU65607.1"/>
    <property type="molecule type" value="Genomic_DNA"/>
</dbReference>
<evidence type="ECO:0008006" key="5">
    <source>
        <dbReference type="Google" id="ProtNLM"/>
    </source>
</evidence>
<accession>A0A4Q5KX87</accession>
<evidence type="ECO:0000313" key="2">
    <source>
        <dbReference type="EMBL" id="RYU65607.1"/>
    </source>
</evidence>
<protein>
    <recommendedName>
        <fullName evidence="5">GTP-binding protein HSR1</fullName>
    </recommendedName>
</protein>
<dbReference type="Proteomes" id="UP000294166">
    <property type="component" value="Unassembled WGS sequence"/>
</dbReference>